<evidence type="ECO:0000313" key="1">
    <source>
        <dbReference type="EMBL" id="CAA7603121.1"/>
    </source>
</evidence>
<dbReference type="EMBL" id="LR746496">
    <property type="protein sequence ID" value="CAA7603121.1"/>
    <property type="molecule type" value="Genomic_DNA"/>
</dbReference>
<protein>
    <submittedName>
        <fullName evidence="1">Uncharacterized protein</fullName>
    </submittedName>
</protein>
<dbReference type="KEGG" id="aacx:DEACI_3944"/>
<organism evidence="1">
    <name type="scientific">Acididesulfobacillus acetoxydans</name>
    <dbReference type="NCBI Taxonomy" id="1561005"/>
    <lineage>
        <taxon>Bacteria</taxon>
        <taxon>Bacillati</taxon>
        <taxon>Bacillota</taxon>
        <taxon>Clostridia</taxon>
        <taxon>Eubacteriales</taxon>
        <taxon>Peptococcaceae</taxon>
        <taxon>Acididesulfobacillus</taxon>
    </lineage>
</organism>
<evidence type="ECO:0000313" key="3">
    <source>
        <dbReference type="Proteomes" id="UP001071230"/>
    </source>
</evidence>
<reference evidence="1" key="2">
    <citation type="submission" date="2020-01" db="EMBL/GenBank/DDBJ databases">
        <authorList>
            <person name="Hornung B."/>
        </authorList>
    </citation>
    <scope>NUCLEOTIDE SEQUENCE</scope>
    <source>
        <strain evidence="1">PacBioINE</strain>
    </source>
</reference>
<dbReference type="RefSeq" id="WP_240986380.1">
    <property type="nucleotide sequence ID" value="NZ_CDGJ01000002.1"/>
</dbReference>
<keyword evidence="3" id="KW-1185">Reference proteome</keyword>
<proteinExistence type="predicted"/>
<dbReference type="AlphaFoldDB" id="A0A8S0X1G1"/>
<reference evidence="2" key="1">
    <citation type="submission" date="2014-11" db="EMBL/GenBank/DDBJ databases">
        <authorList>
            <person name="Hornung B.V."/>
        </authorList>
    </citation>
    <scope>NUCLEOTIDE SEQUENCE</scope>
    <source>
        <strain evidence="2">INE</strain>
    </source>
</reference>
<accession>A0A8S0X1G1</accession>
<name>A0A8S0X1G1_9FIRM</name>
<evidence type="ECO:0000313" key="2">
    <source>
        <dbReference type="EMBL" id="CEJ05641.1"/>
    </source>
</evidence>
<dbReference type="Proteomes" id="UP001071230">
    <property type="component" value="Unassembled WGS sequence"/>
</dbReference>
<gene>
    <name evidence="2" type="ORF">DEACI_0015</name>
    <name evidence="1" type="ORF">DEACI_3944</name>
</gene>
<sequence>MPTKKETSARQALQERWQDFYAYRQATYRHLINGRSLSEKDVEAVFDKLLTGPLGYTPDQISRQPDYADYVLMSRDFKVAVAEAKGWEYFRKKDNLLKALGQAANYADRHRVANLIAFDGESVVLAIRAESEISVLLDLKVNSPDPADDLFYLTLYGLSKLPTEKLFSFEHFKANASGDFKTHHGVSLPRSAFAYIGDIHNKSTWKMPYRNADGTVDTARIDKAVKLFAVSRGLQGSYGK</sequence>
<dbReference type="EMBL" id="CDGJ01000002">
    <property type="protein sequence ID" value="CEJ05641.1"/>
    <property type="molecule type" value="Genomic_DNA"/>
</dbReference>
<dbReference type="Gene3D" id="3.90.1570.30">
    <property type="match status" value="1"/>
</dbReference>
<dbReference type="Proteomes" id="UP000836597">
    <property type="component" value="Chromosome"/>
</dbReference>